<dbReference type="PANTHER" id="PTHR43072">
    <property type="entry name" value="N-ACETYLTRANSFERASE"/>
    <property type="match status" value="1"/>
</dbReference>
<evidence type="ECO:0000256" key="1">
    <source>
        <dbReference type="ARBA" id="ARBA00022679"/>
    </source>
</evidence>
<dbReference type="NCBIfam" id="NF040504">
    <property type="entry name" value="resist_ArsN1b"/>
    <property type="match status" value="1"/>
</dbReference>
<dbReference type="OrthoDB" id="9798006at2"/>
<dbReference type="KEGG" id="gvi:glr2526"/>
<organism evidence="4 5">
    <name type="scientific">Gloeobacter violaceus (strain ATCC 29082 / PCC 7421)</name>
    <dbReference type="NCBI Taxonomy" id="251221"/>
    <lineage>
        <taxon>Bacteria</taxon>
        <taxon>Bacillati</taxon>
        <taxon>Cyanobacteriota</taxon>
        <taxon>Cyanophyceae</taxon>
        <taxon>Gloeobacterales</taxon>
        <taxon>Gloeobacteraceae</taxon>
        <taxon>Gloeobacter</taxon>
    </lineage>
</organism>
<dbReference type="PANTHER" id="PTHR43072:SF23">
    <property type="entry name" value="UPF0039 PROTEIN C11D3.02C"/>
    <property type="match status" value="1"/>
</dbReference>
<keyword evidence="5" id="KW-1185">Reference proteome</keyword>
<keyword evidence="2" id="KW-0012">Acyltransferase</keyword>
<dbReference type="PROSITE" id="PS51186">
    <property type="entry name" value="GNAT"/>
    <property type="match status" value="1"/>
</dbReference>
<sequence>MWRRFGCAEHCNRSMKTTIRLADGTDAQAVLDIYTPFVSGSPVTFEVQPPSAAEMQRRIGSTIERYPWLVCASANRVLGYAYASEHRARAAYGWSVDCSVYIDPHHSRRGMARGLYTSLFALLRLQGFFNVFAGITLPNAASVGLHEAMGFEAVGTYRAVGHKLGAWHDVGWWQLPLQAPLCDPPSPIPFAHSARNDSWDAAVRSGIAILKI</sequence>
<accession>Q7NHK9</accession>
<dbReference type="HOGENOM" id="CLU_013985_4_2_3"/>
<evidence type="ECO:0000313" key="4">
    <source>
        <dbReference type="EMBL" id="BAC90467.1"/>
    </source>
</evidence>
<dbReference type="SUPFAM" id="SSF55729">
    <property type="entry name" value="Acyl-CoA N-acyltransferases (Nat)"/>
    <property type="match status" value="1"/>
</dbReference>
<dbReference type="GO" id="GO:0008080">
    <property type="term" value="F:N-acetyltransferase activity"/>
    <property type="evidence" value="ECO:0000318"/>
    <property type="project" value="GO_Central"/>
</dbReference>
<dbReference type="Gene3D" id="3.40.630.30">
    <property type="match status" value="1"/>
</dbReference>
<dbReference type="PATRIC" id="fig|251221.4.peg.2565"/>
<name>Q7NHK9_GLOVI</name>
<dbReference type="Proteomes" id="UP000000557">
    <property type="component" value="Chromosome"/>
</dbReference>
<dbReference type="PhylomeDB" id="Q7NHK9"/>
<evidence type="ECO:0000313" key="5">
    <source>
        <dbReference type="Proteomes" id="UP000000557"/>
    </source>
</evidence>
<evidence type="ECO:0000259" key="3">
    <source>
        <dbReference type="PROSITE" id="PS51186"/>
    </source>
</evidence>
<evidence type="ECO:0000256" key="2">
    <source>
        <dbReference type="ARBA" id="ARBA00023315"/>
    </source>
</evidence>
<dbReference type="InterPro" id="IPR016181">
    <property type="entry name" value="Acyl_CoA_acyltransferase"/>
</dbReference>
<dbReference type="EnsemblBacteria" id="BAC90467">
    <property type="protein sequence ID" value="BAC90467"/>
    <property type="gene ID" value="BAC90467"/>
</dbReference>
<dbReference type="InParanoid" id="Q7NHK9"/>
<dbReference type="InterPro" id="IPR000182">
    <property type="entry name" value="GNAT_dom"/>
</dbReference>
<dbReference type="eggNOG" id="COG1247">
    <property type="taxonomic scope" value="Bacteria"/>
</dbReference>
<dbReference type="Pfam" id="PF13420">
    <property type="entry name" value="Acetyltransf_4"/>
    <property type="match status" value="1"/>
</dbReference>
<protein>
    <submittedName>
        <fullName evidence="4">Phosphinothricin N-acetyltransferase</fullName>
    </submittedName>
</protein>
<dbReference type="EMBL" id="BA000045">
    <property type="protein sequence ID" value="BAC90467.1"/>
    <property type="molecule type" value="Genomic_DNA"/>
</dbReference>
<dbReference type="STRING" id="251221.gene:10760026"/>
<reference evidence="4 5" key="2">
    <citation type="journal article" date="2003" name="DNA Res.">
        <title>Complete genome structure of Gloeobacter violaceus PCC 7421, a cyanobacterium that lacks thylakoids (supplement).</title>
        <authorList>
            <person name="Nakamura Y."/>
            <person name="Kaneko T."/>
            <person name="Sato S."/>
            <person name="Mimuro M."/>
            <person name="Miyashita H."/>
            <person name="Tsuchiya T."/>
            <person name="Sasamoto S."/>
            <person name="Watanabe A."/>
            <person name="Kawashima K."/>
            <person name="Kishida Y."/>
            <person name="Kiyokawa C."/>
            <person name="Kohara M."/>
            <person name="Matsumoto M."/>
            <person name="Matsuno A."/>
            <person name="Nakazaki N."/>
            <person name="Shimpo S."/>
            <person name="Takeuchi C."/>
            <person name="Yamada M."/>
            <person name="Tabata S."/>
        </authorList>
    </citation>
    <scope>NUCLEOTIDE SEQUENCE [LARGE SCALE GENOMIC DNA]</scope>
    <source>
        <strain evidence="5">ATCC 29082 / PCC 7421</strain>
    </source>
</reference>
<feature type="domain" description="N-acetyltransferase" evidence="3">
    <location>
        <begin position="17"/>
        <end position="178"/>
    </location>
</feature>
<gene>
    <name evidence="4" type="ordered locus">glr2526</name>
</gene>
<keyword evidence="1" id="KW-0808">Transferase</keyword>
<dbReference type="AlphaFoldDB" id="Q7NHK9"/>
<reference evidence="4 5" key="1">
    <citation type="journal article" date="2003" name="DNA Res.">
        <title>Complete genome structure of Gloeobacter violaceus PCC 7421, a cyanobacterium that lacks thylakoids.</title>
        <authorList>
            <person name="Nakamura Y."/>
            <person name="Kaneko T."/>
            <person name="Sato S."/>
            <person name="Mimuro M."/>
            <person name="Miyashita H."/>
            <person name="Tsuchiya T."/>
            <person name="Sasamoto S."/>
            <person name="Watanabe A."/>
            <person name="Kawashima K."/>
            <person name="Kishida Y."/>
            <person name="Kiyokawa C."/>
            <person name="Kohara M."/>
            <person name="Matsumoto M."/>
            <person name="Matsuno A."/>
            <person name="Nakazaki N."/>
            <person name="Shimpo S."/>
            <person name="Takeuchi C."/>
            <person name="Yamada M."/>
            <person name="Tabata S."/>
        </authorList>
    </citation>
    <scope>NUCLEOTIDE SEQUENCE [LARGE SCALE GENOMIC DNA]</scope>
    <source>
        <strain evidence="5">ATCC 29082 / PCC 7421</strain>
    </source>
</reference>
<proteinExistence type="predicted"/>